<dbReference type="GeneID" id="78528293"/>
<dbReference type="InterPro" id="IPR002173">
    <property type="entry name" value="Carboh/pur_kinase_PfkB_CS"/>
</dbReference>
<dbReference type="InterPro" id="IPR011611">
    <property type="entry name" value="PfkB_dom"/>
</dbReference>
<keyword evidence="11" id="KW-1185">Reference proteome</keyword>
<dbReference type="GO" id="GO:0008662">
    <property type="term" value="F:1-phosphofructokinase activity"/>
    <property type="evidence" value="ECO:0007669"/>
    <property type="project" value="UniProtKB-UniRule"/>
</dbReference>
<name>A0A0C9M4F7_SPHPI</name>
<dbReference type="InterPro" id="IPR017583">
    <property type="entry name" value="Tagatose/fructose_Pkinase"/>
</dbReference>
<sequence length="322" mass="33114">MRIATVTFNPAIDQTITLDRLIPGEVHRARSVRQDAGGKGVNVASCLADWGASVSVFGLLGQDNATLFETLFEQKAIDDRFVRVGGDTRVNMKIVDDTDTTDINMSGPVVGEADVARVERAVADFAGEDTLIVLSGSLPPGCDTILYAEMVAALTARDARVLLDTSGAPLTHALRADVLPKIVKPNRRELAAWADTSLDTMADVVACATALHRRGVALVVVSMGGEGALFVSDEGALVAHLPAGPLASTVGAGDAMVAGLAAGIAEGAGLERIARLSTAFAVAKLGRPGPHLPDLATIDALAAQVTISGAGITGPHRVGEDA</sequence>
<dbReference type="PIRSF" id="PIRSF000535">
    <property type="entry name" value="1PFK/6PFK/LacC"/>
    <property type="match status" value="1"/>
</dbReference>
<keyword evidence="4 8" id="KW-0418">Kinase</keyword>
<comment type="similarity">
    <text evidence="1 7 8">Belongs to the carbohydrate kinase PfkB family.</text>
</comment>
<dbReference type="NCBIfam" id="TIGR03828">
    <property type="entry name" value="pfkB"/>
    <property type="match status" value="1"/>
</dbReference>
<evidence type="ECO:0000256" key="1">
    <source>
        <dbReference type="ARBA" id="ARBA00010688"/>
    </source>
</evidence>
<evidence type="ECO:0000313" key="10">
    <source>
        <dbReference type="EMBL" id="GAN14895.1"/>
    </source>
</evidence>
<evidence type="ECO:0000256" key="8">
    <source>
        <dbReference type="RuleBase" id="RU369061"/>
    </source>
</evidence>
<dbReference type="EMBL" id="BBJS01000046">
    <property type="protein sequence ID" value="GAN14895.1"/>
    <property type="molecule type" value="Genomic_DNA"/>
</dbReference>
<dbReference type="PROSITE" id="PS00584">
    <property type="entry name" value="PFKB_KINASES_2"/>
    <property type="match status" value="1"/>
</dbReference>
<evidence type="ECO:0000256" key="6">
    <source>
        <dbReference type="ARBA" id="ARBA00047745"/>
    </source>
</evidence>
<dbReference type="Proteomes" id="UP000032025">
    <property type="component" value="Unassembled WGS sequence"/>
</dbReference>
<proteinExistence type="inferred from homology"/>
<dbReference type="SUPFAM" id="SSF53613">
    <property type="entry name" value="Ribokinase-like"/>
    <property type="match status" value="1"/>
</dbReference>
<dbReference type="GO" id="GO:0005524">
    <property type="term" value="F:ATP binding"/>
    <property type="evidence" value="ECO:0007669"/>
    <property type="project" value="UniProtKB-UniRule"/>
</dbReference>
<evidence type="ECO:0000259" key="9">
    <source>
        <dbReference type="Pfam" id="PF00294"/>
    </source>
</evidence>
<dbReference type="AlphaFoldDB" id="A0A0C9M4F7"/>
<gene>
    <name evidence="10" type="primary">fruK</name>
    <name evidence="10" type="ORF">SP6_46_00750</name>
</gene>
<keyword evidence="5 8" id="KW-0067">ATP-binding</keyword>
<dbReference type="RefSeq" id="WP_007405053.1">
    <property type="nucleotide sequence ID" value="NZ_BBJS01000046.1"/>
</dbReference>
<dbReference type="PANTHER" id="PTHR46566">
    <property type="entry name" value="1-PHOSPHOFRUCTOKINASE-RELATED"/>
    <property type="match status" value="1"/>
</dbReference>
<keyword evidence="2 7" id="KW-0808">Transferase</keyword>
<comment type="function">
    <text evidence="8">Catalyzes the ATP-dependent phosphorylation of fructose-l-phosphate to fructose-l,6-bisphosphate.</text>
</comment>
<evidence type="ECO:0000256" key="7">
    <source>
        <dbReference type="PIRNR" id="PIRNR000535"/>
    </source>
</evidence>
<comment type="catalytic activity">
    <reaction evidence="6 8">
        <text>beta-D-fructose 1-phosphate + ATP = beta-D-fructose 1,6-bisphosphate + ADP + H(+)</text>
        <dbReference type="Rhea" id="RHEA:14213"/>
        <dbReference type="ChEBI" id="CHEBI:15378"/>
        <dbReference type="ChEBI" id="CHEBI:30616"/>
        <dbReference type="ChEBI" id="CHEBI:32966"/>
        <dbReference type="ChEBI" id="CHEBI:138881"/>
        <dbReference type="ChEBI" id="CHEBI:456216"/>
        <dbReference type="EC" id="2.7.1.56"/>
    </reaction>
</comment>
<dbReference type="FunFam" id="3.40.1190.20:FF:000001">
    <property type="entry name" value="Phosphofructokinase"/>
    <property type="match status" value="1"/>
</dbReference>
<dbReference type="InterPro" id="IPR029056">
    <property type="entry name" value="Ribokinase-like"/>
</dbReference>
<evidence type="ECO:0000256" key="4">
    <source>
        <dbReference type="ARBA" id="ARBA00022777"/>
    </source>
</evidence>
<dbReference type="PANTHER" id="PTHR46566:SF5">
    <property type="entry name" value="1-PHOSPHOFRUCTOKINASE"/>
    <property type="match status" value="1"/>
</dbReference>
<dbReference type="NCBIfam" id="TIGR03168">
    <property type="entry name" value="1-PFK"/>
    <property type="match status" value="1"/>
</dbReference>
<evidence type="ECO:0000256" key="2">
    <source>
        <dbReference type="ARBA" id="ARBA00022679"/>
    </source>
</evidence>
<evidence type="ECO:0000256" key="3">
    <source>
        <dbReference type="ARBA" id="ARBA00022741"/>
    </source>
</evidence>
<dbReference type="GO" id="GO:0016052">
    <property type="term" value="P:carbohydrate catabolic process"/>
    <property type="evidence" value="ECO:0007669"/>
    <property type="project" value="UniProtKB-ARBA"/>
</dbReference>
<protein>
    <recommendedName>
        <fullName evidence="7">Phosphofructokinase</fullName>
    </recommendedName>
</protein>
<accession>A0A0C9M4F7</accession>
<reference evidence="10 11" key="1">
    <citation type="submission" date="2014-08" db="EMBL/GenBank/DDBJ databases">
        <title>Whole genome shotgun sequence of Sphingomonas paucimobilis NBRC 13935.</title>
        <authorList>
            <person name="Hosoyama A."/>
            <person name="Hashimoto M."/>
            <person name="Hosoyama Y."/>
            <person name="Noguchi M."/>
            <person name="Uohara A."/>
            <person name="Ohji S."/>
            <person name="Katano-Makiyama Y."/>
            <person name="Ichikawa N."/>
            <person name="Kimura A."/>
            <person name="Yamazoe A."/>
            <person name="Fujita N."/>
        </authorList>
    </citation>
    <scope>NUCLEOTIDE SEQUENCE [LARGE SCALE GENOMIC DNA]</scope>
    <source>
        <strain evidence="10 11">NBRC 13935</strain>
    </source>
</reference>
<dbReference type="PROSITE" id="PS00583">
    <property type="entry name" value="PFKB_KINASES_1"/>
    <property type="match status" value="1"/>
</dbReference>
<dbReference type="Gene3D" id="3.40.1190.20">
    <property type="match status" value="1"/>
</dbReference>
<dbReference type="InterPro" id="IPR022463">
    <property type="entry name" value="1-PFruKinase"/>
</dbReference>
<dbReference type="GO" id="GO:0005829">
    <property type="term" value="C:cytosol"/>
    <property type="evidence" value="ECO:0007669"/>
    <property type="project" value="TreeGrafter"/>
</dbReference>
<evidence type="ECO:0000256" key="5">
    <source>
        <dbReference type="ARBA" id="ARBA00022840"/>
    </source>
</evidence>
<dbReference type="Pfam" id="PF00294">
    <property type="entry name" value="PfkB"/>
    <property type="match status" value="1"/>
</dbReference>
<feature type="domain" description="Carbohydrate kinase PfkB" evidence="9">
    <location>
        <begin position="8"/>
        <end position="291"/>
    </location>
</feature>
<dbReference type="GO" id="GO:0044281">
    <property type="term" value="P:small molecule metabolic process"/>
    <property type="evidence" value="ECO:0007669"/>
    <property type="project" value="UniProtKB-ARBA"/>
</dbReference>
<comment type="caution">
    <text evidence="10">The sequence shown here is derived from an EMBL/GenBank/DDBJ whole genome shotgun (WGS) entry which is preliminary data.</text>
</comment>
<organism evidence="10 11">
    <name type="scientific">Sphingomonas paucimobilis NBRC 13935</name>
    <dbReference type="NCBI Taxonomy" id="1219050"/>
    <lineage>
        <taxon>Bacteria</taxon>
        <taxon>Pseudomonadati</taxon>
        <taxon>Pseudomonadota</taxon>
        <taxon>Alphaproteobacteria</taxon>
        <taxon>Sphingomonadales</taxon>
        <taxon>Sphingomonadaceae</taxon>
        <taxon>Sphingomonas</taxon>
    </lineage>
</organism>
<evidence type="ECO:0000313" key="11">
    <source>
        <dbReference type="Proteomes" id="UP000032025"/>
    </source>
</evidence>
<keyword evidence="3 8" id="KW-0547">Nucleotide-binding</keyword>
<dbReference type="CDD" id="cd01164">
    <property type="entry name" value="FruK_PfkB_like"/>
    <property type="match status" value="1"/>
</dbReference>